<dbReference type="RefSeq" id="WP_386834740.1">
    <property type="nucleotide sequence ID" value="NZ_JBHUNP010000001.1"/>
</dbReference>
<gene>
    <name evidence="3" type="ORF">ACFSX5_15825</name>
</gene>
<reference evidence="4" key="1">
    <citation type="journal article" date="2019" name="Int. J. Syst. Evol. Microbiol.">
        <title>The Global Catalogue of Microorganisms (GCM) 10K type strain sequencing project: providing services to taxonomists for standard genome sequencing and annotation.</title>
        <authorList>
            <consortium name="The Broad Institute Genomics Platform"/>
            <consortium name="The Broad Institute Genome Sequencing Center for Infectious Disease"/>
            <person name="Wu L."/>
            <person name="Ma J."/>
        </authorList>
    </citation>
    <scope>NUCLEOTIDE SEQUENCE [LARGE SCALE GENOMIC DNA]</scope>
    <source>
        <strain evidence="4">CCM 7427</strain>
    </source>
</reference>
<dbReference type="InterPro" id="IPR019223">
    <property type="entry name" value="DUF2147"/>
</dbReference>
<organism evidence="3 4">
    <name type="scientific">Devosia albogilva</name>
    <dbReference type="NCBI Taxonomy" id="429726"/>
    <lineage>
        <taxon>Bacteria</taxon>
        <taxon>Pseudomonadati</taxon>
        <taxon>Pseudomonadota</taxon>
        <taxon>Alphaproteobacteria</taxon>
        <taxon>Hyphomicrobiales</taxon>
        <taxon>Devosiaceae</taxon>
        <taxon>Devosia</taxon>
    </lineage>
</organism>
<dbReference type="PANTHER" id="PTHR36919:SF2">
    <property type="entry name" value="BLL6627 PROTEIN"/>
    <property type="match status" value="1"/>
</dbReference>
<dbReference type="Gene3D" id="2.40.128.520">
    <property type="match status" value="1"/>
</dbReference>
<evidence type="ECO:0000313" key="4">
    <source>
        <dbReference type="Proteomes" id="UP001597521"/>
    </source>
</evidence>
<dbReference type="EMBL" id="JBHUNP010000001">
    <property type="protein sequence ID" value="MFD2649258.1"/>
    <property type="molecule type" value="Genomic_DNA"/>
</dbReference>
<keyword evidence="4" id="KW-1185">Reference proteome</keyword>
<evidence type="ECO:0000259" key="2">
    <source>
        <dbReference type="Pfam" id="PF09917"/>
    </source>
</evidence>
<name>A0ABW5QNE2_9HYPH</name>
<keyword evidence="1" id="KW-0732">Signal</keyword>
<feature type="chain" id="PRO_5046244347" evidence="1">
    <location>
        <begin position="26"/>
        <end position="181"/>
    </location>
</feature>
<feature type="signal peptide" evidence="1">
    <location>
        <begin position="1"/>
        <end position="25"/>
    </location>
</feature>
<comment type="caution">
    <text evidence="3">The sequence shown here is derived from an EMBL/GenBank/DDBJ whole genome shotgun (WGS) entry which is preliminary data.</text>
</comment>
<evidence type="ECO:0000256" key="1">
    <source>
        <dbReference type="SAM" id="SignalP"/>
    </source>
</evidence>
<accession>A0ABW5QNE2</accession>
<dbReference type="Proteomes" id="UP001597521">
    <property type="component" value="Unassembled WGS sequence"/>
</dbReference>
<evidence type="ECO:0000313" key="3">
    <source>
        <dbReference type="EMBL" id="MFD2649258.1"/>
    </source>
</evidence>
<feature type="domain" description="DUF2147" evidence="2">
    <location>
        <begin position="45"/>
        <end position="170"/>
    </location>
</feature>
<sequence>MMGGGRLRAALSVSALLMMIATSPGQEQLVSVAPVGPYPPSPIEGTWRTQLASEVTIAPCPQGWCGTLSKIIVPSEGLTPEEFAAAQQMPVEAFTDMRNPDPALRGRPMLGLQMLTLWPGKEPHIFDGEIYNPQDGNTYSGYIEMLGPDLVRLRGCVLFNVICQGEDWVRVIPEPELDAQQ</sequence>
<dbReference type="PANTHER" id="PTHR36919">
    <property type="entry name" value="BLR1215 PROTEIN"/>
    <property type="match status" value="1"/>
</dbReference>
<protein>
    <submittedName>
        <fullName evidence="3">DUF2147 domain-containing protein</fullName>
    </submittedName>
</protein>
<proteinExistence type="predicted"/>
<dbReference type="Pfam" id="PF09917">
    <property type="entry name" value="DUF2147"/>
    <property type="match status" value="1"/>
</dbReference>